<proteinExistence type="predicted"/>
<name>A0ACC3D332_9PEZI</name>
<sequence length="156" mass="16925">MQGTGGNPVGLPGSNFPNMTPFGLEQEIKPFRCPVIGCEKAYKNQNGLKYHKQHGHQNQQLKENPDGSFSIVDPVTSIPYPGTVGMEKEKPYRCETCGKRYKNLNGLKYHRQHSPPCNPELRNQMQGLGIGPPSNLGMNANVAGAGLGPMGDMGGF</sequence>
<organism evidence="1 2">
    <name type="scientific">Coniosporium uncinatum</name>
    <dbReference type="NCBI Taxonomy" id="93489"/>
    <lineage>
        <taxon>Eukaryota</taxon>
        <taxon>Fungi</taxon>
        <taxon>Dikarya</taxon>
        <taxon>Ascomycota</taxon>
        <taxon>Pezizomycotina</taxon>
        <taxon>Dothideomycetes</taxon>
        <taxon>Dothideomycetes incertae sedis</taxon>
        <taxon>Coniosporium</taxon>
    </lineage>
</organism>
<dbReference type="Proteomes" id="UP001186974">
    <property type="component" value="Unassembled WGS sequence"/>
</dbReference>
<protein>
    <submittedName>
        <fullName evidence="1">Uncharacterized protein</fullName>
    </submittedName>
</protein>
<evidence type="ECO:0000313" key="1">
    <source>
        <dbReference type="EMBL" id="KAK3061073.1"/>
    </source>
</evidence>
<accession>A0ACC3D332</accession>
<gene>
    <name evidence="1" type="ORF">LTS18_007083</name>
</gene>
<comment type="caution">
    <text evidence="1">The sequence shown here is derived from an EMBL/GenBank/DDBJ whole genome shotgun (WGS) entry which is preliminary data.</text>
</comment>
<evidence type="ECO:0000313" key="2">
    <source>
        <dbReference type="Proteomes" id="UP001186974"/>
    </source>
</evidence>
<keyword evidence="2" id="KW-1185">Reference proteome</keyword>
<reference evidence="1" key="1">
    <citation type="submission" date="2024-09" db="EMBL/GenBank/DDBJ databases">
        <title>Black Yeasts Isolated from many extreme environments.</title>
        <authorList>
            <person name="Coleine C."/>
            <person name="Stajich J.E."/>
            <person name="Selbmann L."/>
        </authorList>
    </citation>
    <scope>NUCLEOTIDE SEQUENCE</scope>
    <source>
        <strain evidence="1">CCFEE 5737</strain>
    </source>
</reference>
<dbReference type="EMBL" id="JAWDJW010008087">
    <property type="protein sequence ID" value="KAK3061073.1"/>
    <property type="molecule type" value="Genomic_DNA"/>
</dbReference>